<sequence>MEDGIDALDEARHQHHLRHRGELNRRLARLFWCVIIAIIVTRVAQRVIAWWSRRSRYRKYHPPRSYGTSGPDFCDRIAAFFEALFLLSFRPPRFGSINVPSPSLGQVSLVTFYTITIILLIVSVNAPKFSSHFVDDIAFRAAWISLTQVPLLYFLATKRGPLNLLAAISYERINWFHRWAGRILLLSATVHMAIMMYSISLYEVIKSMDHGMAIVRYGMGAYGTILWIVLTSILPLRRWSYRLFHTNHVASTAVFLWVLYKHVPTYARNLVKLALCIILFDKCLSWIIFLRTNIRIRRLRTKSRLLVLGFPVELTVPEPAHITLPYGVDVTESTTILKLHSLPISWMPGQHLRLYLPKLGLCEIHPFTPATCCSSSTSSTSPDIKVADVERAQQNQTSSPFQSNDMTLLIRSQAGITRRLSRFYSRWLSSPCPNSTQSHQGLAALIDGPYGVTPSWADYENLILIATSTGVSFTLSIMDYLSRISALAHERLHTRKITFVWITRHLEPRFDATVTKMLTAHTVQLRAASINVSVEVYVTCTESNACEKGGSPGLQTQPARRNYKLPNWPLTIYTGASLDSPIETGNSYETFRSSSIDSESSTLIDEDPLILPELSSAHTPPPLPPRNPRRLLSSFSFAEGTSSTLAFSECGVDTCKCNLIRPKSVPSSSSSHLPHRTYGSRPNISLIVSSAAPRFGTSRTMVAICANQSIMSQTRNLVAQMNFDYAFRRREAGISIFTEGFT</sequence>
<feature type="domain" description="FAD-binding FR-type" evidence="11">
    <location>
        <begin position="309"/>
        <end position="456"/>
    </location>
</feature>
<accession>A0A6A6DPS6</accession>
<dbReference type="Proteomes" id="UP000800200">
    <property type="component" value="Unassembled WGS sequence"/>
</dbReference>
<dbReference type="InterPro" id="IPR051410">
    <property type="entry name" value="Ferric/Cupric_Reductase"/>
</dbReference>
<keyword evidence="13" id="KW-1185">Reference proteome</keyword>
<dbReference type="Gene3D" id="3.40.50.80">
    <property type="entry name" value="Nucleotide-binding domain of ferredoxin-NADP reductase (FNR) module"/>
    <property type="match status" value="1"/>
</dbReference>
<evidence type="ECO:0000256" key="10">
    <source>
        <dbReference type="SAM" id="Phobius"/>
    </source>
</evidence>
<dbReference type="SFLD" id="SFLDS00052">
    <property type="entry name" value="Ferric_Reductase_Domain"/>
    <property type="match status" value="1"/>
</dbReference>
<proteinExistence type="inferred from homology"/>
<feature type="transmembrane region" description="Helical" evidence="10">
    <location>
        <begin position="214"/>
        <end position="233"/>
    </location>
</feature>
<comment type="similarity">
    <text evidence="2">Belongs to the ferric reductase (FRE) family.</text>
</comment>
<keyword evidence="4 10" id="KW-0812">Transmembrane</keyword>
<reference evidence="12" key="1">
    <citation type="journal article" date="2020" name="Stud. Mycol.">
        <title>101 Dothideomycetes genomes: a test case for predicting lifestyles and emergence of pathogens.</title>
        <authorList>
            <person name="Haridas S."/>
            <person name="Albert R."/>
            <person name="Binder M."/>
            <person name="Bloem J."/>
            <person name="Labutti K."/>
            <person name="Salamov A."/>
            <person name="Andreopoulos B."/>
            <person name="Baker S."/>
            <person name="Barry K."/>
            <person name="Bills G."/>
            <person name="Bluhm B."/>
            <person name="Cannon C."/>
            <person name="Castanera R."/>
            <person name="Culley D."/>
            <person name="Daum C."/>
            <person name="Ezra D."/>
            <person name="Gonzalez J."/>
            <person name="Henrissat B."/>
            <person name="Kuo A."/>
            <person name="Liang C."/>
            <person name="Lipzen A."/>
            <person name="Lutzoni F."/>
            <person name="Magnuson J."/>
            <person name="Mondo S."/>
            <person name="Nolan M."/>
            <person name="Ohm R."/>
            <person name="Pangilinan J."/>
            <person name="Park H.-J."/>
            <person name="Ramirez L."/>
            <person name="Alfaro M."/>
            <person name="Sun H."/>
            <person name="Tritt A."/>
            <person name="Yoshinaga Y."/>
            <person name="Zwiers L.-H."/>
            <person name="Turgeon B."/>
            <person name="Goodwin S."/>
            <person name="Spatafora J."/>
            <person name="Crous P."/>
            <person name="Grigoriev I."/>
        </authorList>
    </citation>
    <scope>NUCLEOTIDE SEQUENCE</scope>
    <source>
        <strain evidence="12">CBS 207.26</strain>
    </source>
</reference>
<dbReference type="InterPro" id="IPR013121">
    <property type="entry name" value="Fe_red_NAD-bd_6"/>
</dbReference>
<gene>
    <name evidence="12" type="ORF">K469DRAFT_752784</name>
</gene>
<dbReference type="CDD" id="cd06186">
    <property type="entry name" value="NOX_Duox_like_FAD_NADP"/>
    <property type="match status" value="1"/>
</dbReference>
<dbReference type="GO" id="GO:0006826">
    <property type="term" value="P:iron ion transport"/>
    <property type="evidence" value="ECO:0007669"/>
    <property type="project" value="TreeGrafter"/>
</dbReference>
<feature type="transmembrane region" description="Helical" evidence="10">
    <location>
        <begin position="103"/>
        <end position="125"/>
    </location>
</feature>
<evidence type="ECO:0000256" key="3">
    <source>
        <dbReference type="ARBA" id="ARBA00022448"/>
    </source>
</evidence>
<feature type="transmembrane region" description="Helical" evidence="10">
    <location>
        <begin position="239"/>
        <end position="258"/>
    </location>
</feature>
<keyword evidence="7" id="KW-0406">Ion transport</keyword>
<evidence type="ECO:0000256" key="2">
    <source>
        <dbReference type="ARBA" id="ARBA00006278"/>
    </source>
</evidence>
<evidence type="ECO:0000256" key="9">
    <source>
        <dbReference type="ARBA" id="ARBA00023180"/>
    </source>
</evidence>
<dbReference type="PROSITE" id="PS51384">
    <property type="entry name" value="FAD_FR"/>
    <property type="match status" value="1"/>
</dbReference>
<dbReference type="PANTHER" id="PTHR32361">
    <property type="entry name" value="FERRIC/CUPRIC REDUCTASE TRANSMEMBRANE COMPONENT"/>
    <property type="match status" value="1"/>
</dbReference>
<evidence type="ECO:0000313" key="12">
    <source>
        <dbReference type="EMBL" id="KAF2181584.1"/>
    </source>
</evidence>
<dbReference type="Pfam" id="PF01794">
    <property type="entry name" value="Ferric_reduct"/>
    <property type="match status" value="1"/>
</dbReference>
<comment type="subcellular location">
    <subcellularLocation>
        <location evidence="1">Membrane</location>
        <topology evidence="1">Multi-pass membrane protein</topology>
    </subcellularLocation>
</comment>
<name>A0A6A6DPS6_9PEZI</name>
<evidence type="ECO:0000256" key="4">
    <source>
        <dbReference type="ARBA" id="ARBA00022692"/>
    </source>
</evidence>
<dbReference type="GO" id="GO:0005886">
    <property type="term" value="C:plasma membrane"/>
    <property type="evidence" value="ECO:0007669"/>
    <property type="project" value="TreeGrafter"/>
</dbReference>
<evidence type="ECO:0000256" key="1">
    <source>
        <dbReference type="ARBA" id="ARBA00004141"/>
    </source>
</evidence>
<feature type="transmembrane region" description="Helical" evidence="10">
    <location>
        <begin position="137"/>
        <end position="156"/>
    </location>
</feature>
<dbReference type="AlphaFoldDB" id="A0A6A6DPS6"/>
<keyword evidence="9" id="KW-0325">Glycoprotein</keyword>
<evidence type="ECO:0000313" key="13">
    <source>
        <dbReference type="Proteomes" id="UP000800200"/>
    </source>
</evidence>
<organism evidence="12 13">
    <name type="scientific">Zopfia rhizophila CBS 207.26</name>
    <dbReference type="NCBI Taxonomy" id="1314779"/>
    <lineage>
        <taxon>Eukaryota</taxon>
        <taxon>Fungi</taxon>
        <taxon>Dikarya</taxon>
        <taxon>Ascomycota</taxon>
        <taxon>Pezizomycotina</taxon>
        <taxon>Dothideomycetes</taxon>
        <taxon>Dothideomycetes incertae sedis</taxon>
        <taxon>Zopfiaceae</taxon>
        <taxon>Zopfia</taxon>
    </lineage>
</organism>
<dbReference type="Pfam" id="PF08030">
    <property type="entry name" value="NAD_binding_6"/>
    <property type="match status" value="1"/>
</dbReference>
<keyword evidence="6" id="KW-0560">Oxidoreductase</keyword>
<keyword evidence="5 10" id="KW-1133">Transmembrane helix</keyword>
<dbReference type="OrthoDB" id="3944240at2759"/>
<keyword evidence="3" id="KW-0813">Transport</keyword>
<feature type="transmembrane region" description="Helical" evidence="10">
    <location>
        <begin position="179"/>
        <end position="202"/>
    </location>
</feature>
<feature type="transmembrane region" description="Helical" evidence="10">
    <location>
        <begin position="270"/>
        <end position="290"/>
    </location>
</feature>
<dbReference type="GO" id="GO:0006879">
    <property type="term" value="P:intracellular iron ion homeostasis"/>
    <property type="evidence" value="ECO:0007669"/>
    <property type="project" value="TreeGrafter"/>
</dbReference>
<dbReference type="InterPro" id="IPR039261">
    <property type="entry name" value="FNR_nucleotide-bd"/>
</dbReference>
<evidence type="ECO:0000256" key="8">
    <source>
        <dbReference type="ARBA" id="ARBA00023136"/>
    </source>
</evidence>
<dbReference type="PANTHER" id="PTHR32361:SF9">
    <property type="entry name" value="FERRIC REDUCTASE TRANSMEMBRANE COMPONENT 3-RELATED"/>
    <property type="match status" value="1"/>
</dbReference>
<evidence type="ECO:0000256" key="7">
    <source>
        <dbReference type="ARBA" id="ARBA00023065"/>
    </source>
</evidence>
<evidence type="ECO:0000256" key="5">
    <source>
        <dbReference type="ARBA" id="ARBA00022989"/>
    </source>
</evidence>
<feature type="transmembrane region" description="Helical" evidence="10">
    <location>
        <begin position="29"/>
        <end position="52"/>
    </location>
</feature>
<dbReference type="EMBL" id="ML994652">
    <property type="protein sequence ID" value="KAF2181584.1"/>
    <property type="molecule type" value="Genomic_DNA"/>
</dbReference>
<protein>
    <recommendedName>
        <fullName evidence="11">FAD-binding FR-type domain-containing protein</fullName>
    </recommendedName>
</protein>
<evidence type="ECO:0000256" key="6">
    <source>
        <dbReference type="ARBA" id="ARBA00023002"/>
    </source>
</evidence>
<keyword evidence="8 10" id="KW-0472">Membrane</keyword>
<dbReference type="InterPro" id="IPR017927">
    <property type="entry name" value="FAD-bd_FR_type"/>
</dbReference>
<dbReference type="GO" id="GO:0015677">
    <property type="term" value="P:copper ion import"/>
    <property type="evidence" value="ECO:0007669"/>
    <property type="project" value="TreeGrafter"/>
</dbReference>
<dbReference type="InterPro" id="IPR013130">
    <property type="entry name" value="Fe3_Rdtase_TM_dom"/>
</dbReference>
<dbReference type="GO" id="GO:0000293">
    <property type="term" value="F:ferric-chelate reductase activity"/>
    <property type="evidence" value="ECO:0007669"/>
    <property type="project" value="UniProtKB-ARBA"/>
</dbReference>
<evidence type="ECO:0000259" key="11">
    <source>
        <dbReference type="PROSITE" id="PS51384"/>
    </source>
</evidence>
<dbReference type="SFLD" id="SFLDG01168">
    <property type="entry name" value="Ferric_reductase_subgroup_(FRE"/>
    <property type="match status" value="1"/>
</dbReference>